<protein>
    <submittedName>
        <fullName evidence="1">C6 finger domain-containing protein</fullName>
    </submittedName>
</protein>
<keyword evidence="2" id="KW-1185">Reference proteome</keyword>
<proteinExistence type="predicted"/>
<comment type="caution">
    <text evidence="1">The sequence shown here is derived from an EMBL/GenBank/DDBJ whole genome shotgun (WGS) entry which is preliminary data.</text>
</comment>
<evidence type="ECO:0000313" key="1">
    <source>
        <dbReference type="EMBL" id="KAL0940438.1"/>
    </source>
</evidence>
<evidence type="ECO:0000313" key="2">
    <source>
        <dbReference type="Proteomes" id="UP000805649"/>
    </source>
</evidence>
<reference evidence="1 2" key="1">
    <citation type="journal article" date="2020" name="Phytopathology">
        <title>Genome Sequence Resources of Colletotrichum truncatum, C. plurivorum, C. musicola, and C. sojae: Four Species Pathogenic to Soybean (Glycine max).</title>
        <authorList>
            <person name="Rogerio F."/>
            <person name="Boufleur T.R."/>
            <person name="Ciampi-Guillardi M."/>
            <person name="Sukno S.A."/>
            <person name="Thon M.R."/>
            <person name="Massola Junior N.S."/>
            <person name="Baroncelli R."/>
        </authorList>
    </citation>
    <scope>NUCLEOTIDE SEQUENCE [LARGE SCALE GENOMIC DNA]</scope>
    <source>
        <strain evidence="1 2">CMES1059</strain>
    </source>
</reference>
<name>A0ACC3Z8K1_COLTU</name>
<accession>A0ACC3Z8K1</accession>
<sequence>MSKLIDEFCETGYLTLTGRSGEGGLMKTDVIPMRNSSRSLRYTFAAYQASLVEEYRHLMPTYLQMGISGYIEDLHSPDGFNADSTLATGILLCSVSLSALYTWTPLIRGLHAVLQQRELLSTAQGSPLTDQFIEVIGLLDVQHFTLNRFSESLRIWSTCVAPRGLTGVQETSGLPYSLLNLICELDLPGSEEKLHSWPGEPCQELIQVHLWEAFRSAAILHCRVIQSRKDTTPHREAMNIASPCMTNDDLLRLKVLAACQAIMSPRKESFPDVQPLGAALLYPLFIVGLFTEEDTVARGATKDLFSFLTKNWESYQNTLVWEIVTQVWERSTTRPDTCRLKLAEEFAAELNIEIYLY</sequence>
<dbReference type="Proteomes" id="UP000805649">
    <property type="component" value="Unassembled WGS sequence"/>
</dbReference>
<gene>
    <name evidence="1" type="ORF">CTRU02_203201</name>
</gene>
<organism evidence="1 2">
    <name type="scientific">Colletotrichum truncatum</name>
    <name type="common">Anthracnose fungus</name>
    <name type="synonym">Colletotrichum capsici</name>
    <dbReference type="NCBI Taxonomy" id="5467"/>
    <lineage>
        <taxon>Eukaryota</taxon>
        <taxon>Fungi</taxon>
        <taxon>Dikarya</taxon>
        <taxon>Ascomycota</taxon>
        <taxon>Pezizomycotina</taxon>
        <taxon>Sordariomycetes</taxon>
        <taxon>Hypocreomycetidae</taxon>
        <taxon>Glomerellales</taxon>
        <taxon>Glomerellaceae</taxon>
        <taxon>Colletotrichum</taxon>
        <taxon>Colletotrichum truncatum species complex</taxon>
    </lineage>
</organism>
<dbReference type="EMBL" id="VUJX02000002">
    <property type="protein sequence ID" value="KAL0940438.1"/>
    <property type="molecule type" value="Genomic_DNA"/>
</dbReference>